<gene>
    <name evidence="2" type="ORF">GCM10022231_16790</name>
</gene>
<evidence type="ECO:0000313" key="3">
    <source>
        <dbReference type="Proteomes" id="UP001418444"/>
    </source>
</evidence>
<dbReference type="InterPro" id="IPR000073">
    <property type="entry name" value="AB_hydrolase_1"/>
</dbReference>
<dbReference type="SUPFAM" id="SSF53474">
    <property type="entry name" value="alpha/beta-Hydrolases"/>
    <property type="match status" value="1"/>
</dbReference>
<protein>
    <recommendedName>
        <fullName evidence="1">AB hydrolase-1 domain-containing protein</fullName>
    </recommendedName>
</protein>
<dbReference type="InterPro" id="IPR052897">
    <property type="entry name" value="Sec-Metab_Biosynth_Hydrolase"/>
</dbReference>
<dbReference type="PANTHER" id="PTHR37017">
    <property type="entry name" value="AB HYDROLASE-1 DOMAIN-CONTAINING PROTEIN-RELATED"/>
    <property type="match status" value="1"/>
</dbReference>
<proteinExistence type="predicted"/>
<keyword evidence="3" id="KW-1185">Reference proteome</keyword>
<evidence type="ECO:0000313" key="2">
    <source>
        <dbReference type="EMBL" id="GAA3958070.1"/>
    </source>
</evidence>
<comment type="caution">
    <text evidence="2">The sequence shown here is derived from an EMBL/GenBank/DDBJ whole genome shotgun (WGS) entry which is preliminary data.</text>
</comment>
<organism evidence="2 3">
    <name type="scientific">Gordonia caeni</name>
    <dbReference type="NCBI Taxonomy" id="1007097"/>
    <lineage>
        <taxon>Bacteria</taxon>
        <taxon>Bacillati</taxon>
        <taxon>Actinomycetota</taxon>
        <taxon>Actinomycetes</taxon>
        <taxon>Mycobacteriales</taxon>
        <taxon>Gordoniaceae</taxon>
        <taxon>Gordonia</taxon>
    </lineage>
</organism>
<reference evidence="3" key="1">
    <citation type="journal article" date="2019" name="Int. J. Syst. Evol. Microbiol.">
        <title>The Global Catalogue of Microorganisms (GCM) 10K type strain sequencing project: providing services to taxonomists for standard genome sequencing and annotation.</title>
        <authorList>
            <consortium name="The Broad Institute Genomics Platform"/>
            <consortium name="The Broad Institute Genome Sequencing Center for Infectious Disease"/>
            <person name="Wu L."/>
            <person name="Ma J."/>
        </authorList>
    </citation>
    <scope>NUCLEOTIDE SEQUENCE [LARGE SCALE GENOMIC DNA]</scope>
    <source>
        <strain evidence="3">JCM 16923</strain>
    </source>
</reference>
<dbReference type="EMBL" id="BAAAZW010000004">
    <property type="protein sequence ID" value="GAA3958070.1"/>
    <property type="molecule type" value="Genomic_DNA"/>
</dbReference>
<evidence type="ECO:0000259" key="1">
    <source>
        <dbReference type="Pfam" id="PF12697"/>
    </source>
</evidence>
<dbReference type="Gene3D" id="3.40.50.1820">
    <property type="entry name" value="alpha/beta hydrolase"/>
    <property type="match status" value="1"/>
</dbReference>
<feature type="domain" description="AB hydrolase-1" evidence="1">
    <location>
        <begin position="3"/>
        <end position="224"/>
    </location>
</feature>
<dbReference type="PANTHER" id="PTHR37017:SF11">
    <property type="entry name" value="ESTERASE_LIPASE_THIOESTERASE DOMAIN-CONTAINING PROTEIN"/>
    <property type="match status" value="1"/>
</dbReference>
<dbReference type="InterPro" id="IPR029058">
    <property type="entry name" value="AB_hydrolase_fold"/>
</dbReference>
<dbReference type="Proteomes" id="UP001418444">
    <property type="component" value="Unassembled WGS sequence"/>
</dbReference>
<sequence length="244" mass="26519">MGAWIWEPTVERLIDRGMDADTITLRGLRAGDSPADVASVRLDDHVEQLIEHVENQGPRPVVLVSHSYSGMVTASVADRLADRQLGLVHIGAFLPTSGRSLLDDWGDSEHDRTQERDDIDAAGGLWAAPTRAMLDHQTDLSPADRDYLAAKLTAHPGRTVTDPAQLSGPVETQTATYVALTRDGGHDEAWRDAPPIARSASGWRRRHLVAGHWPMLSAVDATVDLLEAEIGVHARLLLDRSDGS</sequence>
<accession>A0ABP7P1C2</accession>
<name>A0ABP7P1C2_9ACTN</name>
<dbReference type="Pfam" id="PF12697">
    <property type="entry name" value="Abhydrolase_6"/>
    <property type="match status" value="1"/>
</dbReference>